<name>A0A8S9L424_BRACR</name>
<sequence length="92" mass="10878">MQLGQTTAKIATRIQRRGRGETGAVKHFLWPFGFVSGRRRLRQLRRRRFRSPRGGGYAWLRRRRSRLREVKVLHALPRRRDDVGGRSKLDQG</sequence>
<evidence type="ECO:0000313" key="2">
    <source>
        <dbReference type="Proteomes" id="UP000712281"/>
    </source>
</evidence>
<protein>
    <submittedName>
        <fullName evidence="1">Uncharacterized protein</fullName>
    </submittedName>
</protein>
<reference evidence="1" key="1">
    <citation type="submission" date="2019-12" db="EMBL/GenBank/DDBJ databases">
        <title>Genome sequencing and annotation of Brassica cretica.</title>
        <authorList>
            <person name="Studholme D.J."/>
            <person name="Sarris P.F."/>
        </authorList>
    </citation>
    <scope>NUCLEOTIDE SEQUENCE</scope>
    <source>
        <strain evidence="1">PFS-001/15</strain>
        <tissue evidence="1">Leaf</tissue>
    </source>
</reference>
<accession>A0A8S9L424</accession>
<evidence type="ECO:0000313" key="1">
    <source>
        <dbReference type="EMBL" id="KAF2600343.1"/>
    </source>
</evidence>
<comment type="caution">
    <text evidence="1">The sequence shown here is derived from an EMBL/GenBank/DDBJ whole genome shotgun (WGS) entry which is preliminary data.</text>
</comment>
<gene>
    <name evidence="1" type="ORF">F2Q68_00012096</name>
</gene>
<organism evidence="1 2">
    <name type="scientific">Brassica cretica</name>
    <name type="common">Mustard</name>
    <dbReference type="NCBI Taxonomy" id="69181"/>
    <lineage>
        <taxon>Eukaryota</taxon>
        <taxon>Viridiplantae</taxon>
        <taxon>Streptophyta</taxon>
        <taxon>Embryophyta</taxon>
        <taxon>Tracheophyta</taxon>
        <taxon>Spermatophyta</taxon>
        <taxon>Magnoliopsida</taxon>
        <taxon>eudicotyledons</taxon>
        <taxon>Gunneridae</taxon>
        <taxon>Pentapetalae</taxon>
        <taxon>rosids</taxon>
        <taxon>malvids</taxon>
        <taxon>Brassicales</taxon>
        <taxon>Brassicaceae</taxon>
        <taxon>Brassiceae</taxon>
        <taxon>Brassica</taxon>
    </lineage>
</organism>
<dbReference type="AlphaFoldDB" id="A0A8S9L424"/>
<dbReference type="Proteomes" id="UP000712281">
    <property type="component" value="Unassembled WGS sequence"/>
</dbReference>
<dbReference type="EMBL" id="QGKW02000717">
    <property type="protein sequence ID" value="KAF2600343.1"/>
    <property type="molecule type" value="Genomic_DNA"/>
</dbReference>
<proteinExistence type="predicted"/>